<keyword evidence="1" id="KW-0472">Membrane</keyword>
<sequence length="200" mass="24271">MNIIFIFILAVLGYHYFHYFHLYNYEIILIGKILYINTKIKNQQFLHQLIQSFAICFSADLLFRSIILEYQDRDLPKLINSIIAHFFITLFQWKYGFCFQYDLFYNLSQAKILTWAFKNRYLYSQERNDMELFIQLLLASSYQNLLLGSGKNVITTFVSLMFNYCYQPYFFQYQPSNYGLTAYRNKHYLSQFVFYGMKLF</sequence>
<keyword evidence="3" id="KW-1185">Reference proteome</keyword>
<organism evidence="2 3">
    <name type="scientific">Paramecium octaurelia</name>
    <dbReference type="NCBI Taxonomy" id="43137"/>
    <lineage>
        <taxon>Eukaryota</taxon>
        <taxon>Sar</taxon>
        <taxon>Alveolata</taxon>
        <taxon>Ciliophora</taxon>
        <taxon>Intramacronucleata</taxon>
        <taxon>Oligohymenophorea</taxon>
        <taxon>Peniculida</taxon>
        <taxon>Parameciidae</taxon>
        <taxon>Paramecium</taxon>
    </lineage>
</organism>
<keyword evidence="1" id="KW-1133">Transmembrane helix</keyword>
<gene>
    <name evidence="2" type="ORF">POCTA_138.1.T0940096</name>
</gene>
<dbReference type="Proteomes" id="UP000683925">
    <property type="component" value="Unassembled WGS sequence"/>
</dbReference>
<accession>A0A8S1WK61</accession>
<comment type="caution">
    <text evidence="2">The sequence shown here is derived from an EMBL/GenBank/DDBJ whole genome shotgun (WGS) entry which is preliminary data.</text>
</comment>
<dbReference type="AlphaFoldDB" id="A0A8S1WK61"/>
<keyword evidence="1" id="KW-0812">Transmembrane</keyword>
<dbReference type="EMBL" id="CAJJDP010000093">
    <property type="protein sequence ID" value="CAD8189085.1"/>
    <property type="molecule type" value="Genomic_DNA"/>
</dbReference>
<evidence type="ECO:0000256" key="1">
    <source>
        <dbReference type="SAM" id="Phobius"/>
    </source>
</evidence>
<name>A0A8S1WK61_PAROT</name>
<protein>
    <recommendedName>
        <fullName evidence="4">Transmembrane protein</fullName>
    </recommendedName>
</protein>
<proteinExistence type="predicted"/>
<evidence type="ECO:0008006" key="4">
    <source>
        <dbReference type="Google" id="ProtNLM"/>
    </source>
</evidence>
<reference evidence="2" key="1">
    <citation type="submission" date="2021-01" db="EMBL/GenBank/DDBJ databases">
        <authorList>
            <consortium name="Genoscope - CEA"/>
            <person name="William W."/>
        </authorList>
    </citation>
    <scope>NUCLEOTIDE SEQUENCE</scope>
</reference>
<feature type="transmembrane region" description="Helical" evidence="1">
    <location>
        <begin position="75"/>
        <end position="93"/>
    </location>
</feature>
<evidence type="ECO:0000313" key="3">
    <source>
        <dbReference type="Proteomes" id="UP000683925"/>
    </source>
</evidence>
<evidence type="ECO:0000313" key="2">
    <source>
        <dbReference type="EMBL" id="CAD8189085.1"/>
    </source>
</evidence>
<feature type="transmembrane region" description="Helical" evidence="1">
    <location>
        <begin position="45"/>
        <end position="63"/>
    </location>
</feature>
<feature type="transmembrane region" description="Helical" evidence="1">
    <location>
        <begin position="5"/>
        <end position="25"/>
    </location>
</feature>